<name>A0A553PL00_TIGCA</name>
<organism evidence="3 4">
    <name type="scientific">Tigriopus californicus</name>
    <name type="common">Marine copepod</name>
    <dbReference type="NCBI Taxonomy" id="6832"/>
    <lineage>
        <taxon>Eukaryota</taxon>
        <taxon>Metazoa</taxon>
        <taxon>Ecdysozoa</taxon>
        <taxon>Arthropoda</taxon>
        <taxon>Crustacea</taxon>
        <taxon>Multicrustacea</taxon>
        <taxon>Hexanauplia</taxon>
        <taxon>Copepoda</taxon>
        <taxon>Harpacticoida</taxon>
        <taxon>Harpacticidae</taxon>
        <taxon>Tigriopus</taxon>
    </lineage>
</organism>
<gene>
    <name evidence="3" type="ORF">TCAL_11889</name>
</gene>
<reference evidence="3 4" key="1">
    <citation type="journal article" date="2018" name="Nat. Ecol. Evol.">
        <title>Genomic signatures of mitonuclear coevolution across populations of Tigriopus californicus.</title>
        <authorList>
            <person name="Barreto F.S."/>
            <person name="Watson E.T."/>
            <person name="Lima T.G."/>
            <person name="Willett C.S."/>
            <person name="Edmands S."/>
            <person name="Li W."/>
            <person name="Burton R.S."/>
        </authorList>
    </citation>
    <scope>NUCLEOTIDE SEQUENCE [LARGE SCALE GENOMIC DNA]</scope>
    <source>
        <strain evidence="3 4">San Diego</strain>
    </source>
</reference>
<feature type="transmembrane region" description="Helical" evidence="2">
    <location>
        <begin position="47"/>
        <end position="67"/>
    </location>
</feature>
<protein>
    <submittedName>
        <fullName evidence="3">Uncharacterized protein</fullName>
    </submittedName>
</protein>
<comment type="caution">
    <text evidence="3">The sequence shown here is derived from an EMBL/GenBank/DDBJ whole genome shotgun (WGS) entry which is preliminary data.</text>
</comment>
<dbReference type="AlphaFoldDB" id="A0A553PL00"/>
<sequence>RHGRPTPPSPVRSVDVGRKRTNVTPKSDRDSAVAIEHSNSGELEKRVMMKLLPVAAVFLLVVILAVIQPSNCLFLGQGGVYDSPEAQAYWNERFGKDVFSAARAAGKLYSQREARVVRQPISRRTSRVTQYVPTFSGTYSKPSRFYPTAQRP</sequence>
<keyword evidence="2" id="KW-1133">Transmembrane helix</keyword>
<accession>A0A553PL00</accession>
<feature type="compositionally biased region" description="Pro residues" evidence="1">
    <location>
        <begin position="1"/>
        <end position="10"/>
    </location>
</feature>
<keyword evidence="2" id="KW-0812">Transmembrane</keyword>
<keyword evidence="2" id="KW-0472">Membrane</keyword>
<feature type="region of interest" description="Disordered" evidence="1">
    <location>
        <begin position="1"/>
        <end position="31"/>
    </location>
</feature>
<dbReference type="EMBL" id="VCGU01000003">
    <property type="protein sequence ID" value="TRY78339.1"/>
    <property type="molecule type" value="Genomic_DNA"/>
</dbReference>
<feature type="non-terminal residue" evidence="3">
    <location>
        <position position="1"/>
    </location>
</feature>
<keyword evidence="4" id="KW-1185">Reference proteome</keyword>
<evidence type="ECO:0000256" key="2">
    <source>
        <dbReference type="SAM" id="Phobius"/>
    </source>
</evidence>
<dbReference type="Proteomes" id="UP000318571">
    <property type="component" value="Chromosome 11"/>
</dbReference>
<proteinExistence type="predicted"/>
<evidence type="ECO:0000313" key="3">
    <source>
        <dbReference type="EMBL" id="TRY78339.1"/>
    </source>
</evidence>
<evidence type="ECO:0000313" key="4">
    <source>
        <dbReference type="Proteomes" id="UP000318571"/>
    </source>
</evidence>
<evidence type="ECO:0000256" key="1">
    <source>
        <dbReference type="SAM" id="MobiDB-lite"/>
    </source>
</evidence>